<comment type="caution">
    <text evidence="2">The sequence shown here is derived from an EMBL/GenBank/DDBJ whole genome shotgun (WGS) entry which is preliminary data.</text>
</comment>
<dbReference type="EMBL" id="JAPOHD010000026">
    <property type="protein sequence ID" value="MCY1721006.1"/>
    <property type="molecule type" value="Genomic_DNA"/>
</dbReference>
<feature type="transmembrane region" description="Helical" evidence="1">
    <location>
        <begin position="138"/>
        <end position="165"/>
    </location>
</feature>
<keyword evidence="1" id="KW-1133">Transmembrane helix</keyword>
<evidence type="ECO:0000313" key="3">
    <source>
        <dbReference type="Proteomes" id="UP001145087"/>
    </source>
</evidence>
<keyword evidence="1" id="KW-0472">Membrane</keyword>
<sequence>METLTWSKDIFGSKLEIRQGADSIGKINWENMLSSKAQAMINGKFFTLNREFFLSKLEIYDGNSQSLLGMVMVNIFNPRSDVVINGKRFELEISNFWQSRWSWKYNGSEIVTFTSNEFITKDKGSIELATSCSEEVEILILLGLFVRNQFILFMLLGIVVALFVIL</sequence>
<accession>A0A9X3J6Z4</accession>
<keyword evidence="3" id="KW-1185">Reference proteome</keyword>
<reference evidence="2" key="1">
    <citation type="submission" date="2022-11" db="EMBL/GenBank/DDBJ databases">
        <title>Marilongibacter aestuarii gen. nov., sp. nov., isolated from tidal flat sediment.</title>
        <authorList>
            <person name="Jiayan W."/>
        </authorList>
    </citation>
    <scope>NUCLEOTIDE SEQUENCE</scope>
    <source>
        <strain evidence="2">Z1-6</strain>
    </source>
</reference>
<keyword evidence="1" id="KW-0812">Transmembrane</keyword>
<organism evidence="2 3">
    <name type="scientific">Draconibacterium aestuarii</name>
    <dbReference type="NCBI Taxonomy" id="2998507"/>
    <lineage>
        <taxon>Bacteria</taxon>
        <taxon>Pseudomonadati</taxon>
        <taxon>Bacteroidota</taxon>
        <taxon>Bacteroidia</taxon>
        <taxon>Marinilabiliales</taxon>
        <taxon>Prolixibacteraceae</taxon>
        <taxon>Draconibacterium</taxon>
    </lineage>
</organism>
<dbReference type="AlphaFoldDB" id="A0A9X3J6Z4"/>
<dbReference type="RefSeq" id="WP_343333340.1">
    <property type="nucleotide sequence ID" value="NZ_JAPOHD010000026.1"/>
</dbReference>
<gene>
    <name evidence="2" type="ORF">OU798_11680</name>
</gene>
<evidence type="ECO:0000256" key="1">
    <source>
        <dbReference type="SAM" id="Phobius"/>
    </source>
</evidence>
<proteinExistence type="predicted"/>
<name>A0A9X3J6Z4_9BACT</name>
<protein>
    <submittedName>
        <fullName evidence="2">Uncharacterized protein</fullName>
    </submittedName>
</protein>
<dbReference type="Proteomes" id="UP001145087">
    <property type="component" value="Unassembled WGS sequence"/>
</dbReference>
<evidence type="ECO:0000313" key="2">
    <source>
        <dbReference type="EMBL" id="MCY1721006.1"/>
    </source>
</evidence>